<dbReference type="Pfam" id="PF17963">
    <property type="entry name" value="Big_9"/>
    <property type="match status" value="1"/>
</dbReference>
<keyword evidence="2" id="KW-1185">Reference proteome</keyword>
<proteinExistence type="predicted"/>
<evidence type="ECO:0000313" key="2">
    <source>
        <dbReference type="Proteomes" id="UP000198337"/>
    </source>
</evidence>
<gene>
    <name evidence="1" type="ORF">SAMN04488009_0501</name>
</gene>
<evidence type="ECO:0008006" key="3">
    <source>
        <dbReference type="Google" id="ProtNLM"/>
    </source>
</evidence>
<organism evidence="1 2">
    <name type="scientific">Maribacter sedimenticola</name>
    <dbReference type="NCBI Taxonomy" id="228956"/>
    <lineage>
        <taxon>Bacteria</taxon>
        <taxon>Pseudomonadati</taxon>
        <taxon>Bacteroidota</taxon>
        <taxon>Flavobacteriia</taxon>
        <taxon>Flavobacteriales</taxon>
        <taxon>Flavobacteriaceae</taxon>
        <taxon>Maribacter</taxon>
    </lineage>
</organism>
<evidence type="ECO:0000313" key="1">
    <source>
        <dbReference type="EMBL" id="SNR26433.1"/>
    </source>
</evidence>
<feature type="non-terminal residue" evidence="1">
    <location>
        <position position="1382"/>
    </location>
</feature>
<accession>A0ABY1SD12</accession>
<dbReference type="Gene3D" id="2.60.40.2700">
    <property type="match status" value="1"/>
</dbReference>
<dbReference type="Gene3D" id="2.60.40.3440">
    <property type="match status" value="1"/>
</dbReference>
<name>A0ABY1SD12_9FLAO</name>
<protein>
    <recommendedName>
        <fullName evidence="3">Tandem-95 repeat protein</fullName>
    </recommendedName>
</protein>
<sequence length="1382" mass="143567">MKNVTFNKSIAKKSNLAISSNTFYHFIITKVKMCTYPQKSMSKKISHLFPSNISSIYKNNWLKFSFVALLFVLMGNTTANAQNFESVAVQSVISGSGTSNALFAVTSTEPSLTRVRAQVIAGQPGQFIQSGNDIQFTSNAAGSGFANNLSQIQFTFLQSDGLTPIAATDFRFKVNDIDGPNNEALGTTCTSGLRFIATADPTNLDIQNTDGVNTFAIGTQTESNGAPSRVMLEFNDISSVVLFNYANNGFLKIFDLNDELLINTPLYSVCLKDTDGDGINDIDDDDDDNDGILDVVEANGNDPDGDHDGDGLPNFLDTADNTGESITYINNADGTQTDYTDANSDGVPDIFEASADADALPNHLDLDSDGDGIPDNVEAQTTFSYIAPNGVYDANGVDTAYPNGLTPINNDGVDNEDFLDLDSDNDGVNDTVEAGLSLSNTDTDNDGLDENIDTSVGYTDANGTINTPSALPNNQNSATAEVDFRDPFDECGSVDTDNDGIFDECDDDDDNDGILDVNEGICTPQQSGTWVGSTSDRTYDYGDGLIVRMTTASNSLGTGSFNASGTGFWSENLAGNTSIEGVFTFGQSLTVSFEDDLGNPVFIDSPIIHFDRIGGSDGTTQNSAEITLQGGLNWTQLAGTDDFQSTLTTVRDGGAGRTEGIAANGYTSESSQNDIDGTASGSLQIMGTVSTFTLSMPKATTGPGGTQDGIEFIIFACDSQDTDNDDIYDYLDTDSDNDGCNDVIEAGHIDDNNDGEVDGTGYGTNGRVTGATTSYTGTTAGVTIAAETTIDTAPSDQEERVGDDAVFTVVASALEASAIIGGTPSYDINANPKLTYQWQVSTDSGASFSDISGATNASLTVQDVTPIMDGNIYKVLVKQTNNACPEEAQATLTVINKVDAINDDETITAVQGFFGATDVLNVYDNDEFNGAALNPASVTITPVTNGPLSVNGDGSVDVASNTAPNIYTIDYQICDASNPTNCDIATVTITVGPNNLPTAEDDAFTANEDSSNNDLDVLADNGNGADDFGLDGPNSSTITLPLFTTANGGTVSVNDNSTPTDPTDDSIIYTPALDFVGDDTFDYTITDANNDSSTATVTVTVSTLLLVANDDATPAQLTAVNGFTGGDAGDVTTNDTLNGVAVDDNDINITITDIDGLTGVTIATDGTLTVPADTPAGTYNVEYSICEKLNTSNCDTAIATITVEAAAIVANDDATPAQLTAVNGFTGGDAGDVTTNDTLNGVAVDDNDINITITDIGGLTGVTIAADGTLTVPADTPAGTYNVEYSICEKLNTSNCDTAIATIVVEAAAIVANDDATPADLTAVNGKDGGIAGDVTTNDTLNGVVVDDNDINITITDIDGLTGVTIAADGTLTVPADTPAGT</sequence>
<reference evidence="1 2" key="1">
    <citation type="submission" date="2017-06" db="EMBL/GenBank/DDBJ databases">
        <authorList>
            <person name="Varghese N."/>
            <person name="Submissions S."/>
        </authorList>
    </citation>
    <scope>NUCLEOTIDE SEQUENCE [LARGE SCALE GENOMIC DNA]</scope>
    <source>
        <strain evidence="1 2">DSM 19840</strain>
    </source>
</reference>
<dbReference type="EMBL" id="FZNV01000001">
    <property type="protein sequence ID" value="SNR26433.1"/>
    <property type="molecule type" value="Genomic_DNA"/>
</dbReference>
<comment type="caution">
    <text evidence="1">The sequence shown here is derived from an EMBL/GenBank/DDBJ whole genome shotgun (WGS) entry which is preliminary data.</text>
</comment>
<dbReference type="Proteomes" id="UP000198337">
    <property type="component" value="Unassembled WGS sequence"/>
</dbReference>